<feature type="compositionally biased region" description="Basic and acidic residues" evidence="1">
    <location>
        <begin position="39"/>
        <end position="64"/>
    </location>
</feature>
<proteinExistence type="predicted"/>
<evidence type="ECO:0000313" key="2">
    <source>
        <dbReference type="EMBL" id="KAK4003141.1"/>
    </source>
</evidence>
<gene>
    <name evidence="2" type="ORF">OUZ56_004923</name>
</gene>
<protein>
    <submittedName>
        <fullName evidence="2">Uncharacterized protein</fullName>
    </submittedName>
</protein>
<comment type="caution">
    <text evidence="2">The sequence shown here is derived from an EMBL/GenBank/DDBJ whole genome shotgun (WGS) entry which is preliminary data.</text>
</comment>
<accession>A0ABQ9YR95</accession>
<name>A0ABQ9YR95_9CRUS</name>
<evidence type="ECO:0000256" key="1">
    <source>
        <dbReference type="SAM" id="MobiDB-lite"/>
    </source>
</evidence>
<keyword evidence="3" id="KW-1185">Reference proteome</keyword>
<reference evidence="2 3" key="1">
    <citation type="journal article" date="2023" name="Nucleic Acids Res.">
        <title>The hologenome of Daphnia magna reveals possible DNA methylation and microbiome-mediated evolution of the host genome.</title>
        <authorList>
            <person name="Chaturvedi A."/>
            <person name="Li X."/>
            <person name="Dhandapani V."/>
            <person name="Marshall H."/>
            <person name="Kissane S."/>
            <person name="Cuenca-Cambronero M."/>
            <person name="Asole G."/>
            <person name="Calvet F."/>
            <person name="Ruiz-Romero M."/>
            <person name="Marangio P."/>
            <person name="Guigo R."/>
            <person name="Rago D."/>
            <person name="Mirbahai L."/>
            <person name="Eastwood N."/>
            <person name="Colbourne J.K."/>
            <person name="Zhou J."/>
            <person name="Mallon E."/>
            <person name="Orsini L."/>
        </authorList>
    </citation>
    <scope>NUCLEOTIDE SEQUENCE [LARGE SCALE GENOMIC DNA]</scope>
    <source>
        <strain evidence="2">LRV0_1</strain>
    </source>
</reference>
<feature type="region of interest" description="Disordered" evidence="1">
    <location>
        <begin position="39"/>
        <end position="65"/>
    </location>
</feature>
<dbReference type="Proteomes" id="UP001234178">
    <property type="component" value="Unassembled WGS sequence"/>
</dbReference>
<sequence>MGQDDLKRQELATSRACRILQREKGRSHCHCDDVPMWKTIRGEGEGDGRPLGPDRRERGRKASESEPFPQSLIFFIQPIFHWPVQLASHLNSRYFYLARKGKEKDG</sequence>
<evidence type="ECO:0000313" key="3">
    <source>
        <dbReference type="Proteomes" id="UP001234178"/>
    </source>
</evidence>
<dbReference type="EMBL" id="JAOYFB010000001">
    <property type="protein sequence ID" value="KAK4003141.1"/>
    <property type="molecule type" value="Genomic_DNA"/>
</dbReference>
<organism evidence="2 3">
    <name type="scientific">Daphnia magna</name>
    <dbReference type="NCBI Taxonomy" id="35525"/>
    <lineage>
        <taxon>Eukaryota</taxon>
        <taxon>Metazoa</taxon>
        <taxon>Ecdysozoa</taxon>
        <taxon>Arthropoda</taxon>
        <taxon>Crustacea</taxon>
        <taxon>Branchiopoda</taxon>
        <taxon>Diplostraca</taxon>
        <taxon>Cladocera</taxon>
        <taxon>Anomopoda</taxon>
        <taxon>Daphniidae</taxon>
        <taxon>Daphnia</taxon>
    </lineage>
</organism>